<dbReference type="EMBL" id="PGOL01000802">
    <property type="protein sequence ID" value="PKI64637.1"/>
    <property type="molecule type" value="Genomic_DNA"/>
</dbReference>
<gene>
    <name evidence="1" type="ORF">CRG98_014975</name>
</gene>
<evidence type="ECO:0000313" key="2">
    <source>
        <dbReference type="Proteomes" id="UP000233551"/>
    </source>
</evidence>
<name>A0A2I0K7V8_PUNGR</name>
<reference evidence="1 2" key="1">
    <citation type="submission" date="2017-11" db="EMBL/GenBank/DDBJ databases">
        <title>De-novo sequencing of pomegranate (Punica granatum L.) genome.</title>
        <authorList>
            <person name="Akparov Z."/>
            <person name="Amiraslanov A."/>
            <person name="Hajiyeva S."/>
            <person name="Abbasov M."/>
            <person name="Kaur K."/>
            <person name="Hamwieh A."/>
            <person name="Solovyev V."/>
            <person name="Salamov A."/>
            <person name="Braich B."/>
            <person name="Kosarev P."/>
            <person name="Mahmoud A."/>
            <person name="Hajiyev E."/>
            <person name="Babayeva S."/>
            <person name="Izzatullayeva V."/>
            <person name="Mammadov A."/>
            <person name="Mammadov A."/>
            <person name="Sharifova S."/>
            <person name="Ojaghi J."/>
            <person name="Eynullazada K."/>
            <person name="Bayramov B."/>
            <person name="Abdulazimova A."/>
            <person name="Shahmuradov I."/>
        </authorList>
    </citation>
    <scope>NUCLEOTIDE SEQUENCE [LARGE SCALE GENOMIC DNA]</scope>
    <source>
        <strain evidence="2">cv. AG2017</strain>
        <tissue evidence="1">Leaf</tissue>
    </source>
</reference>
<sequence length="103" mass="11071">MTTSSLGRVRVVRNPLNMMARLAKVVEGNGTSRRLSALGDPALGPDGLHERNMGLAASNRKTKLGNGLRGCLQTAVASVCQKRALKTRREAFATTEMPLVRPN</sequence>
<accession>A0A2I0K7V8</accession>
<dbReference type="AlphaFoldDB" id="A0A2I0K7V8"/>
<organism evidence="1 2">
    <name type="scientific">Punica granatum</name>
    <name type="common">Pomegranate</name>
    <dbReference type="NCBI Taxonomy" id="22663"/>
    <lineage>
        <taxon>Eukaryota</taxon>
        <taxon>Viridiplantae</taxon>
        <taxon>Streptophyta</taxon>
        <taxon>Embryophyta</taxon>
        <taxon>Tracheophyta</taxon>
        <taxon>Spermatophyta</taxon>
        <taxon>Magnoliopsida</taxon>
        <taxon>eudicotyledons</taxon>
        <taxon>Gunneridae</taxon>
        <taxon>Pentapetalae</taxon>
        <taxon>rosids</taxon>
        <taxon>malvids</taxon>
        <taxon>Myrtales</taxon>
        <taxon>Lythraceae</taxon>
        <taxon>Punica</taxon>
    </lineage>
</organism>
<keyword evidence="2" id="KW-1185">Reference proteome</keyword>
<protein>
    <submittedName>
        <fullName evidence="1">Uncharacterized protein</fullName>
    </submittedName>
</protein>
<comment type="caution">
    <text evidence="1">The sequence shown here is derived from an EMBL/GenBank/DDBJ whole genome shotgun (WGS) entry which is preliminary data.</text>
</comment>
<dbReference type="Proteomes" id="UP000233551">
    <property type="component" value="Unassembled WGS sequence"/>
</dbReference>
<evidence type="ECO:0000313" key="1">
    <source>
        <dbReference type="EMBL" id="PKI64637.1"/>
    </source>
</evidence>
<proteinExistence type="predicted"/>